<proteinExistence type="predicted"/>
<feature type="compositionally biased region" description="Polar residues" evidence="1">
    <location>
        <begin position="17"/>
        <end position="27"/>
    </location>
</feature>
<reference evidence="2" key="1">
    <citation type="journal article" date="2019" name="Sci. Rep.">
        <title>Draft genome of Tanacetum cinerariifolium, the natural source of mosquito coil.</title>
        <authorList>
            <person name="Yamashiro T."/>
            <person name="Shiraishi A."/>
            <person name="Satake H."/>
            <person name="Nakayama K."/>
        </authorList>
    </citation>
    <scope>NUCLEOTIDE SEQUENCE</scope>
</reference>
<evidence type="ECO:0000256" key="1">
    <source>
        <dbReference type="SAM" id="MobiDB-lite"/>
    </source>
</evidence>
<sequence length="108" mass="11541">MIDQGVTAALAARDANRNGNDSHTSGTGRPVQVARECTYPDFLKCQPLNFKGTKGVVGLRHYRSDCPELKNQDHGNQAGGTGAHGMVHALKGGETNQDHNDVEDDINA</sequence>
<gene>
    <name evidence="2" type="ORF">Tci_631130</name>
</gene>
<protein>
    <recommendedName>
        <fullName evidence="3">Reverse transcriptase domain-containing protein</fullName>
    </recommendedName>
</protein>
<dbReference type="EMBL" id="BKCJ010451247">
    <property type="protein sequence ID" value="GFA59158.1"/>
    <property type="molecule type" value="Genomic_DNA"/>
</dbReference>
<evidence type="ECO:0000313" key="2">
    <source>
        <dbReference type="EMBL" id="GFA59158.1"/>
    </source>
</evidence>
<feature type="region of interest" description="Disordered" evidence="1">
    <location>
        <begin position="1"/>
        <end position="31"/>
    </location>
</feature>
<organism evidence="2">
    <name type="scientific">Tanacetum cinerariifolium</name>
    <name type="common">Dalmatian daisy</name>
    <name type="synonym">Chrysanthemum cinerariifolium</name>
    <dbReference type="NCBI Taxonomy" id="118510"/>
    <lineage>
        <taxon>Eukaryota</taxon>
        <taxon>Viridiplantae</taxon>
        <taxon>Streptophyta</taxon>
        <taxon>Embryophyta</taxon>
        <taxon>Tracheophyta</taxon>
        <taxon>Spermatophyta</taxon>
        <taxon>Magnoliopsida</taxon>
        <taxon>eudicotyledons</taxon>
        <taxon>Gunneridae</taxon>
        <taxon>Pentapetalae</taxon>
        <taxon>asterids</taxon>
        <taxon>campanulids</taxon>
        <taxon>Asterales</taxon>
        <taxon>Asteraceae</taxon>
        <taxon>Asteroideae</taxon>
        <taxon>Anthemideae</taxon>
        <taxon>Anthemidinae</taxon>
        <taxon>Tanacetum</taxon>
    </lineage>
</organism>
<dbReference type="AlphaFoldDB" id="A0A699JWU9"/>
<evidence type="ECO:0008006" key="3">
    <source>
        <dbReference type="Google" id="ProtNLM"/>
    </source>
</evidence>
<feature type="region of interest" description="Disordered" evidence="1">
    <location>
        <begin position="67"/>
        <end position="108"/>
    </location>
</feature>
<accession>A0A699JWU9</accession>
<name>A0A699JWU9_TANCI</name>
<comment type="caution">
    <text evidence="2">The sequence shown here is derived from an EMBL/GenBank/DDBJ whole genome shotgun (WGS) entry which is preliminary data.</text>
</comment>